<evidence type="ECO:0000313" key="3">
    <source>
        <dbReference type="Proteomes" id="UP000288943"/>
    </source>
</evidence>
<dbReference type="OrthoDB" id="2636646at2"/>
<dbReference type="InterPro" id="IPR016039">
    <property type="entry name" value="Thiolase-like"/>
</dbReference>
<dbReference type="Proteomes" id="UP001527202">
    <property type="component" value="Unassembled WGS sequence"/>
</dbReference>
<dbReference type="PANTHER" id="PTHR34069:SF2">
    <property type="entry name" value="BETA-KETOACYL-[ACYL-CARRIER-PROTEIN] SYNTHASE III"/>
    <property type="match status" value="1"/>
</dbReference>
<name>A0A410WY64_9BACL</name>
<dbReference type="GO" id="GO:0016746">
    <property type="term" value="F:acyltransferase activity"/>
    <property type="evidence" value="ECO:0007669"/>
    <property type="project" value="UniProtKB-KW"/>
</dbReference>
<evidence type="ECO:0000313" key="1">
    <source>
        <dbReference type="EMBL" id="MCY9598235.1"/>
    </source>
</evidence>
<dbReference type="EMBL" id="JAMDMJ010000029">
    <property type="protein sequence ID" value="MCY9598235.1"/>
    <property type="molecule type" value="Genomic_DNA"/>
</dbReference>
<dbReference type="SUPFAM" id="SSF53901">
    <property type="entry name" value="Thiolase-like"/>
    <property type="match status" value="1"/>
</dbReference>
<evidence type="ECO:0000313" key="2">
    <source>
        <dbReference type="EMBL" id="QAV19141.1"/>
    </source>
</evidence>
<sequence length="306" mass="33892">MVGISHVHYVLGDYKPLTEIPEMDTSKENLAKFRINGVRQYCGSDKTMYQLALETATATLEKSGLDKSSVGAVFFATGNHHCKELHEEDFAGRLLDELGLDSAFFYGVFMQYCASVAAALQLAAQFAEANGTNVLLVSADKILDYGPIVRIIPGVIGLHSDGAVSCIVTDRNPQFTMTPFQTLQDSSSWRLMYGQEKKGLQDSFLTNSRLVISRVLEANNQPKESIHLVVTNNFNFTISKNLSVYWEIPYEKFFSLNIPRTAHCPAGDVFINLLDMNTAGIISRGDSILTFFPAPHSWMGTLLTKN</sequence>
<proteinExistence type="predicted"/>
<accession>A0A410WY64</accession>
<evidence type="ECO:0000313" key="4">
    <source>
        <dbReference type="Proteomes" id="UP001527202"/>
    </source>
</evidence>
<dbReference type="AlphaFoldDB" id="A0A410WY64"/>
<reference evidence="1 4" key="2">
    <citation type="submission" date="2022-05" db="EMBL/GenBank/DDBJ databases">
        <title>Genome Sequencing of Bee-Associated Microbes.</title>
        <authorList>
            <person name="Dunlap C."/>
        </authorList>
    </citation>
    <scope>NUCLEOTIDE SEQUENCE [LARGE SCALE GENOMIC DNA]</scope>
    <source>
        <strain evidence="1 4">NRRL B-23120</strain>
    </source>
</reference>
<reference evidence="2 3" key="1">
    <citation type="submission" date="2018-01" db="EMBL/GenBank/DDBJ databases">
        <title>The whole genome sequencing and assembly of Paenibacillus chitinolyticus KCCM 41400 strain.</title>
        <authorList>
            <person name="Kim J.-Y."/>
            <person name="Park M.-K."/>
            <person name="Lee Y.-J."/>
            <person name="Yi H."/>
            <person name="Bahn Y.-S."/>
            <person name="Kim J.F."/>
            <person name="Lee D.-W."/>
        </authorList>
    </citation>
    <scope>NUCLEOTIDE SEQUENCE [LARGE SCALE GENOMIC DNA]</scope>
    <source>
        <strain evidence="2 3">KCCM 41400</strain>
    </source>
</reference>
<dbReference type="EMBL" id="CP026520">
    <property type="protein sequence ID" value="QAV19141.1"/>
    <property type="molecule type" value="Genomic_DNA"/>
</dbReference>
<protein>
    <submittedName>
        <fullName evidence="2">3-oxoacyl-ACP synthase</fullName>
    </submittedName>
</protein>
<organism evidence="2 3">
    <name type="scientific">Paenibacillus chitinolyticus</name>
    <dbReference type="NCBI Taxonomy" id="79263"/>
    <lineage>
        <taxon>Bacteria</taxon>
        <taxon>Bacillati</taxon>
        <taxon>Bacillota</taxon>
        <taxon>Bacilli</taxon>
        <taxon>Bacillales</taxon>
        <taxon>Paenibacillaceae</taxon>
        <taxon>Paenibacillus</taxon>
    </lineage>
</organism>
<gene>
    <name evidence="1" type="ORF">M5X16_21020</name>
    <name evidence="2" type="ORF">PC41400_16230</name>
</gene>
<keyword evidence="4" id="KW-1185">Reference proteome</keyword>
<dbReference type="Gene3D" id="3.40.47.10">
    <property type="match status" value="2"/>
</dbReference>
<dbReference type="KEGG" id="pchi:PC41400_16230"/>
<dbReference type="GO" id="GO:0044550">
    <property type="term" value="P:secondary metabolite biosynthetic process"/>
    <property type="evidence" value="ECO:0007669"/>
    <property type="project" value="TreeGrafter"/>
</dbReference>
<dbReference type="Proteomes" id="UP000288943">
    <property type="component" value="Chromosome"/>
</dbReference>
<dbReference type="RefSeq" id="WP_042225930.1">
    <property type="nucleotide sequence ID" value="NZ_CP026520.1"/>
</dbReference>
<dbReference type="PANTHER" id="PTHR34069">
    <property type="entry name" value="3-OXOACYL-[ACYL-CARRIER-PROTEIN] SYNTHASE 3"/>
    <property type="match status" value="1"/>
</dbReference>
<dbReference type="GeneID" id="95376357"/>